<dbReference type="OrthoDB" id="10382477at2759"/>
<accession>A0A2P7YSI6</accession>
<dbReference type="VEuPathDB" id="FungiDB:C7M61_002239"/>
<dbReference type="Proteomes" id="UP000241107">
    <property type="component" value="Unassembled WGS sequence"/>
</dbReference>
<gene>
    <name evidence="1" type="ORF">C7M61_002239</name>
</gene>
<evidence type="ECO:0000313" key="1">
    <source>
        <dbReference type="EMBL" id="PSK38933.1"/>
    </source>
</evidence>
<organism evidence="1 2">
    <name type="scientific">Candidozyma pseudohaemuli</name>
    <dbReference type="NCBI Taxonomy" id="418784"/>
    <lineage>
        <taxon>Eukaryota</taxon>
        <taxon>Fungi</taxon>
        <taxon>Dikarya</taxon>
        <taxon>Ascomycota</taxon>
        <taxon>Saccharomycotina</taxon>
        <taxon>Pichiomycetes</taxon>
        <taxon>Metschnikowiaceae</taxon>
        <taxon>Candidozyma</taxon>
    </lineage>
</organism>
<proteinExistence type="predicted"/>
<dbReference type="EMBL" id="PYFQ01000004">
    <property type="protein sequence ID" value="PSK38933.1"/>
    <property type="molecule type" value="Genomic_DNA"/>
</dbReference>
<comment type="caution">
    <text evidence="1">The sequence shown here is derived from an EMBL/GenBank/DDBJ whole genome shotgun (WGS) entry which is preliminary data.</text>
</comment>
<sequence length="638" mass="73425">MDMGTSHNIAGSGRRLVFSAEFKQASWINHEAYFRIVVPGMYVPSFLPLSLQILSKRSSDKVLKEPFHLTNIRVELVEFSCVPSKYTEATDIRSMVLIEKETSMEINSLNSKILIPSAMYGCTIPQIGPTFFIGGFTRTYGLKVTLSICSKRDARFNVSAFIELHVAQARHERIDAKDVDKLLLHFVGCNEDEDTRGQHLFMKSLQDFETNKKCVCPSWETRVLDLPTFGTGTGFDKPHSATCIVVDGHVIEANSPQPFLRAKTLFPYPSYPIGEEKIPLSIRVSLDENTQFYNSREGSYIGIASPGMELNKFIQCTFIVAQGFKEASQFRQVDDVEICLEQIYITLKELKLEKGQISSKRVTLLDDRKSRFLIRWSEFQDAVAGSERARAMTNEGRNTNENDLAINNPQPYDEEIYLFILQSDDPVWDYLYCRIRRLEEKRGNMTAMEVSELHFLRNMDADLRWGRFLGGEIPGRIFLRSQFYRDILDPRISALISRSWSEDEVLQHDDPVKFYLIWRSKKQLREERWAEHWDLDPNAIVQIPELDEIIRNLPVLETSRSLKKNTKAYQCCNQLLTNLRESDEVLYEPEIRYLKKLLGKFEPSRLWSLIPPIALAGNAICFFVSIAENKPVAEGHFC</sequence>
<name>A0A2P7YSI6_9ASCO</name>
<keyword evidence="2" id="KW-1185">Reference proteome</keyword>
<dbReference type="RefSeq" id="XP_024714119.1">
    <property type="nucleotide sequence ID" value="XM_024857620.1"/>
</dbReference>
<dbReference type="AlphaFoldDB" id="A0A2P7YSI6"/>
<reference evidence="1 2" key="1">
    <citation type="submission" date="2018-03" db="EMBL/GenBank/DDBJ databases">
        <title>Candida pseudohaemulonii genome assembly and annotation.</title>
        <authorList>
            <person name="Munoz J.F."/>
            <person name="Gade L.G."/>
            <person name="Chow N.A."/>
            <person name="Litvintseva A.P."/>
            <person name="Loparev V.N."/>
            <person name="Cuomo C.A."/>
        </authorList>
    </citation>
    <scope>NUCLEOTIDE SEQUENCE [LARGE SCALE GENOMIC DNA]</scope>
    <source>
        <strain evidence="1 2">B12108</strain>
    </source>
</reference>
<dbReference type="GeneID" id="36565628"/>
<evidence type="ECO:0000313" key="2">
    <source>
        <dbReference type="Proteomes" id="UP000241107"/>
    </source>
</evidence>
<protein>
    <submittedName>
        <fullName evidence="1">Uncharacterized protein</fullName>
    </submittedName>
</protein>